<sequence length="1773" mass="195618">MIIGQKGVKYGLTVKGPKTSAASKTLKPSVFEAGDSDDEHDNVEQQIARQQVRKQDDQKVAALHAAALAEDAAVFDYDGHYDAIQEAREEPKRREKKERQSRYIAGLLEKAEERKREQDVLYERQMLKERAAEDHLFGDKERFVTAAYKKKLEEDQRYVANQKRIQADEEANAVEKKGHMGNFYRNLFKSNVAYNGSSSLGEYAVSGPCCDLGPYGGTVWASPDSKMPPPDSTGVRPTRLIDVSQSQNQSSEEECPDSVSEGSMADSDASSQDNEEDVGSVGSADSTSQDEEDEEESNSSGDDAWPSDAENVPQNAQQRNEVAAGEAGAALLADKILDTRDGADGAPECLVKLKDKSYREVQWLPRRSLEETKPGLLRGFLKRQEAGELNPYGDLASGIHADWTVVERVIAHRAGPAERFLIKWKGLGYMTRYHELRSPGYHKKLTQAAASNPKTTAVPTFCNGRELRAYQKESLAWMAANWMGLGKTAQSIAILALQQQSGGVAGPFLVVAPLTTLGHWQREIEAWTALDCVVYAGSAADREAIQDVHWATVVVDEAHRMKSSGSATRAVLEALPRHWLLLLTGTPVQNNMRELHGLLSLVDPVLFGTESEFLGRYGDERTGMEAAQVQRLKVALKPILLRRMKEDVETLPEKEEVIIWVELTTTQRAYYRAMYEKQIGVLLQGAAPRNLPNLKNLAMELRKICCHPFLCNGLEDDLMRRETEAGRKLDTAARMTAASGKMLLLSKLLPKLRSEGRKVLIFSQFKIMLDVLEDYLDGEGWPHERIDGSTPSRDRQAAIDRFSAGKTDSEGRGRGSDGFVFLLSTRAGGQGITLTAADTCIIYDSDWNPQNDLQAMARCHRIGQHKEVTIYRLVTRDTYEAKVFEISSRKAGLDEAILGVTGPQQDPELDSRKISELLKNGAHGLEDMAAAAQQSNEFVSEDIGQILAGRTEKRQIGSRAGNSFSARKVGRRRKQEEEDGDDSTYEAEPGSASGDDRASSGGEEDTEGVDATTTAAQARKPRKRWPKGGPRQWSPASVTAFEDALLCLGEDRAEEAMQRIGATHCADLGPEAAPALASFVRLLADTVASTPSPPRPELPSDTLQRHLNMDCPPVAALCPQEVLEAGDEAVDAWLRDFTSEKVEAATAWARSEFEARVPEFWAEHVMGRIAEQMPPRLAKVVSQPEYQSRWTLRGAAFANCLKQWKVLAAQRGRPIPFPEGAYRTIVHKKVADWFTASHFQTMLEVVQEIWRHATRGLTAFLVDTMGRLSQLIEEDERKRQIQSAPVLELGLAPREAAHALRVQAMDTDDQDPYSILYGKDNGNRAPAFNASWLFYEAQISGPKPPWSRIKYRGDAHLDDAVPGGWYDAGDHLKLNFPLGQAVSFLAWAALDFPEAFAAASPANNPVENIRLAAQYLMDCHVGKHEYVGQIGDPDIDHDYWGRPEEQRGSRPTFRWTLATPASDLLGSVAAALAASHLLLKGRDEKMAAELLRHAEELYAWAKEVQGKYNAAHKGATHVYQSSRFLDKLMYAAAWLFRATGQGRYADDALAHWRAAGGSGDVVTSWDSLSVPALNLLLGLAAQGKAVPGKDEYEAWFQNNFLSAWFDPRSGHWDMKKSPKGLIVPGFADFGNLRYACNTAFMMALRASYSPSEESKALAWCRQQLDYVLWSTGRSFVVGVGSGYPLRPHHRAASIPAAAAGQGRVWQYHNSPDPNPHVLTGALVGGPVRGDDGYEDARPNFRANEVAVDFNAGYTGALAGVLAMESRSLQISTN</sequence>
<dbReference type="GO" id="GO:0003677">
    <property type="term" value="F:DNA binding"/>
    <property type="evidence" value="ECO:0007669"/>
    <property type="project" value="UniProtKB-KW"/>
</dbReference>
<comment type="subcellular location">
    <subcellularLocation>
        <location evidence="2">Nucleus</location>
    </subcellularLocation>
</comment>
<evidence type="ECO:0000313" key="21">
    <source>
        <dbReference type="Proteomes" id="UP000028924"/>
    </source>
</evidence>
<dbReference type="PROSITE" id="PS51192">
    <property type="entry name" value="HELICASE_ATP_BIND_1"/>
    <property type="match status" value="1"/>
</dbReference>
<dbReference type="InterPro" id="IPR000330">
    <property type="entry name" value="SNF2_N"/>
</dbReference>
<keyword evidence="9 15" id="KW-0136">Cellulose degradation</keyword>
<dbReference type="InterPro" id="IPR012341">
    <property type="entry name" value="6hp_glycosidase-like_sf"/>
</dbReference>
<feature type="region of interest" description="Disordered" evidence="16">
    <location>
        <begin position="242"/>
        <end position="323"/>
    </location>
</feature>
<dbReference type="SUPFAM" id="SSF48208">
    <property type="entry name" value="Six-hairpin glycosidases"/>
    <property type="match status" value="1"/>
</dbReference>
<evidence type="ECO:0000256" key="16">
    <source>
        <dbReference type="SAM" id="MobiDB-lite"/>
    </source>
</evidence>
<dbReference type="SUPFAM" id="SSF52540">
    <property type="entry name" value="P-loop containing nucleoside triphosphate hydrolases"/>
    <property type="match status" value="2"/>
</dbReference>
<dbReference type="InterPro" id="IPR001650">
    <property type="entry name" value="Helicase_C-like"/>
</dbReference>
<keyword evidence="12 14" id="KW-0119">Carbohydrate metabolism</keyword>
<dbReference type="InterPro" id="IPR001701">
    <property type="entry name" value="Glyco_hydro_9"/>
</dbReference>
<feature type="domain" description="Helicase ATP-binding" evidence="18">
    <location>
        <begin position="483"/>
        <end position="605"/>
    </location>
</feature>
<dbReference type="SMART" id="SM00490">
    <property type="entry name" value="HELICc"/>
    <property type="match status" value="1"/>
</dbReference>
<dbReference type="GeneID" id="23613331"/>
<dbReference type="PROSITE" id="PS00690">
    <property type="entry name" value="DEAH_ATP_HELICASE"/>
    <property type="match status" value="1"/>
</dbReference>
<dbReference type="GO" id="GO:0004386">
    <property type="term" value="F:helicase activity"/>
    <property type="evidence" value="ECO:0007669"/>
    <property type="project" value="UniProtKB-KW"/>
</dbReference>
<dbReference type="GO" id="GO:0008810">
    <property type="term" value="F:cellulase activity"/>
    <property type="evidence" value="ECO:0007669"/>
    <property type="project" value="UniProtKB-EC"/>
</dbReference>
<dbReference type="InterPro" id="IPR008928">
    <property type="entry name" value="6-hairpin_glycosidase_sf"/>
</dbReference>
<dbReference type="OrthoDB" id="5857104at2759"/>
<keyword evidence="5" id="KW-0677">Repeat</keyword>
<comment type="catalytic activity">
    <reaction evidence="1 15">
        <text>Endohydrolysis of (1-&gt;4)-beta-D-glucosidic linkages in cellulose, lichenin and cereal beta-D-glucans.</text>
        <dbReference type="EC" id="3.2.1.4"/>
    </reaction>
</comment>
<keyword evidence="11" id="KW-0539">Nucleus</keyword>
<keyword evidence="21" id="KW-1185">Reference proteome</keyword>
<evidence type="ECO:0000256" key="1">
    <source>
        <dbReference type="ARBA" id="ARBA00000966"/>
    </source>
</evidence>
<keyword evidence="20" id="KW-0238">DNA-binding</keyword>
<feature type="compositionally biased region" description="Acidic residues" evidence="16">
    <location>
        <begin position="288"/>
        <end position="297"/>
    </location>
</feature>
<evidence type="ECO:0000256" key="15">
    <source>
        <dbReference type="RuleBase" id="RU361166"/>
    </source>
</evidence>
<dbReference type="PROSITE" id="PS00698">
    <property type="entry name" value="GH9_3"/>
    <property type="match status" value="1"/>
</dbReference>
<dbReference type="InterPro" id="IPR000953">
    <property type="entry name" value="Chromo/chromo_shadow_dom"/>
</dbReference>
<dbReference type="RefSeq" id="XP_011397949.1">
    <property type="nucleotide sequence ID" value="XM_011399647.1"/>
</dbReference>
<dbReference type="GO" id="GO:0003682">
    <property type="term" value="F:chromatin binding"/>
    <property type="evidence" value="ECO:0007669"/>
    <property type="project" value="TreeGrafter"/>
</dbReference>
<keyword evidence="6" id="KW-0547">Nucleotide-binding</keyword>
<comment type="similarity">
    <text evidence="3 14 15">Belongs to the glycosyl hydrolase 9 (cellulase E) family.</text>
</comment>
<dbReference type="Proteomes" id="UP000028924">
    <property type="component" value="Unassembled WGS sequence"/>
</dbReference>
<dbReference type="GO" id="GO:0005634">
    <property type="term" value="C:nucleus"/>
    <property type="evidence" value="ECO:0007669"/>
    <property type="project" value="UniProtKB-SubCell"/>
</dbReference>
<keyword evidence="8" id="KW-0067">ATP-binding</keyword>
<dbReference type="eggNOG" id="KOG2117">
    <property type="taxonomic scope" value="Eukaryota"/>
</dbReference>
<dbReference type="CDD" id="cd18793">
    <property type="entry name" value="SF2_C_SNF"/>
    <property type="match status" value="1"/>
</dbReference>
<dbReference type="Gene3D" id="3.40.50.10810">
    <property type="entry name" value="Tandem AAA-ATPase domain"/>
    <property type="match status" value="2"/>
</dbReference>
<feature type="domain" description="Chromo" evidence="17">
    <location>
        <begin position="331"/>
        <end position="392"/>
    </location>
</feature>
<evidence type="ECO:0000256" key="6">
    <source>
        <dbReference type="ARBA" id="ARBA00022741"/>
    </source>
</evidence>
<keyword evidence="10" id="KW-0175">Coiled coil</keyword>
<proteinExistence type="inferred from homology"/>
<dbReference type="InterPro" id="IPR014001">
    <property type="entry name" value="Helicase_ATP-bd"/>
</dbReference>
<evidence type="ECO:0000256" key="12">
    <source>
        <dbReference type="ARBA" id="ARBA00023277"/>
    </source>
</evidence>
<evidence type="ECO:0000256" key="3">
    <source>
        <dbReference type="ARBA" id="ARBA00007072"/>
    </source>
</evidence>
<dbReference type="Gene3D" id="3.40.50.300">
    <property type="entry name" value="P-loop containing nucleotide triphosphate hydrolases"/>
    <property type="match status" value="1"/>
</dbReference>
<evidence type="ECO:0000256" key="2">
    <source>
        <dbReference type="ARBA" id="ARBA00004123"/>
    </source>
</evidence>
<dbReference type="GO" id="GO:0140658">
    <property type="term" value="F:ATP-dependent chromatin remodeler activity"/>
    <property type="evidence" value="ECO:0007669"/>
    <property type="project" value="TreeGrafter"/>
</dbReference>
<dbReference type="KEGG" id="apro:F751_1940"/>
<dbReference type="GO" id="GO:0030245">
    <property type="term" value="P:cellulose catabolic process"/>
    <property type="evidence" value="ECO:0007669"/>
    <property type="project" value="UniProtKB-KW"/>
</dbReference>
<dbReference type="Pfam" id="PF00759">
    <property type="entry name" value="Glyco_hydro_9"/>
    <property type="match status" value="1"/>
</dbReference>
<keyword evidence="7 14" id="KW-0378">Hydrolase</keyword>
<keyword evidence="13 14" id="KW-0624">Polysaccharide degradation</keyword>
<name>A0A087SH57_AUXPR</name>
<evidence type="ECO:0000256" key="5">
    <source>
        <dbReference type="ARBA" id="ARBA00022737"/>
    </source>
</evidence>
<evidence type="ECO:0000256" key="7">
    <source>
        <dbReference type="ARBA" id="ARBA00022801"/>
    </source>
</evidence>
<organism evidence="20 21">
    <name type="scientific">Auxenochlorella protothecoides</name>
    <name type="common">Green microalga</name>
    <name type="synonym">Chlorella protothecoides</name>
    <dbReference type="NCBI Taxonomy" id="3075"/>
    <lineage>
        <taxon>Eukaryota</taxon>
        <taxon>Viridiplantae</taxon>
        <taxon>Chlorophyta</taxon>
        <taxon>core chlorophytes</taxon>
        <taxon>Trebouxiophyceae</taxon>
        <taxon>Chlorellales</taxon>
        <taxon>Chlorellaceae</taxon>
        <taxon>Auxenochlorella</taxon>
    </lineage>
</organism>
<dbReference type="GO" id="GO:0016887">
    <property type="term" value="F:ATP hydrolysis activity"/>
    <property type="evidence" value="ECO:0007669"/>
    <property type="project" value="TreeGrafter"/>
</dbReference>
<dbReference type="Pfam" id="PF00271">
    <property type="entry name" value="Helicase_C"/>
    <property type="match status" value="1"/>
</dbReference>
<accession>A0A087SH57</accession>
<evidence type="ECO:0000256" key="9">
    <source>
        <dbReference type="ARBA" id="ARBA00023001"/>
    </source>
</evidence>
<dbReference type="Gene3D" id="2.40.50.40">
    <property type="match status" value="1"/>
</dbReference>
<dbReference type="InterPro" id="IPR016197">
    <property type="entry name" value="Chromo-like_dom_sf"/>
</dbReference>
<evidence type="ECO:0000259" key="18">
    <source>
        <dbReference type="PROSITE" id="PS51192"/>
    </source>
</evidence>
<feature type="active site" evidence="14">
    <location>
        <position position="1744"/>
    </location>
</feature>
<evidence type="ECO:0000259" key="17">
    <source>
        <dbReference type="PROSITE" id="PS50013"/>
    </source>
</evidence>
<evidence type="ECO:0000256" key="4">
    <source>
        <dbReference type="ARBA" id="ARBA00010126"/>
    </source>
</evidence>
<dbReference type="GO" id="GO:0005524">
    <property type="term" value="F:ATP binding"/>
    <property type="evidence" value="ECO:0007669"/>
    <property type="project" value="UniProtKB-KW"/>
</dbReference>
<evidence type="ECO:0000256" key="13">
    <source>
        <dbReference type="ARBA" id="ARBA00023326"/>
    </source>
</evidence>
<dbReference type="InterPro" id="IPR038718">
    <property type="entry name" value="SNF2-like_sf"/>
</dbReference>
<evidence type="ECO:0000256" key="11">
    <source>
        <dbReference type="ARBA" id="ARBA00023242"/>
    </source>
</evidence>
<feature type="region of interest" description="Disordered" evidence="16">
    <location>
        <begin position="954"/>
        <end position="1036"/>
    </location>
</feature>
<evidence type="ECO:0000256" key="14">
    <source>
        <dbReference type="PROSITE-ProRule" id="PRU10060"/>
    </source>
</evidence>
<dbReference type="SUPFAM" id="SSF54160">
    <property type="entry name" value="Chromo domain-like"/>
    <property type="match status" value="2"/>
</dbReference>
<dbReference type="PANTHER" id="PTHR45623">
    <property type="entry name" value="CHROMODOMAIN-HELICASE-DNA-BINDING PROTEIN 3-RELATED-RELATED"/>
    <property type="match status" value="1"/>
</dbReference>
<comment type="similarity">
    <text evidence="4">Belongs to the NSRP1 family.</text>
</comment>
<feature type="domain" description="Helicase C-terminal" evidence="19">
    <location>
        <begin position="744"/>
        <end position="908"/>
    </location>
</feature>
<keyword evidence="20" id="KW-0347">Helicase</keyword>
<dbReference type="Pfam" id="PF09745">
    <property type="entry name" value="NSRP1_N"/>
    <property type="match status" value="1"/>
</dbReference>
<dbReference type="STRING" id="3075.A0A087SH57"/>
<protein>
    <recommendedName>
        <fullName evidence="15">Endoglucanase</fullName>
        <ecNumber evidence="15">3.2.1.4</ecNumber>
    </recommendedName>
</protein>
<dbReference type="GO" id="GO:0000785">
    <property type="term" value="C:chromatin"/>
    <property type="evidence" value="ECO:0007669"/>
    <property type="project" value="TreeGrafter"/>
</dbReference>
<dbReference type="PROSITE" id="PS50013">
    <property type="entry name" value="CHROMO_2"/>
    <property type="match status" value="1"/>
</dbReference>
<dbReference type="InterPro" id="IPR033126">
    <property type="entry name" value="Glyco_hydro_9_Asp/Glu_AS"/>
</dbReference>
<gene>
    <name evidence="20" type="ORF">F751_1940</name>
</gene>
<dbReference type="EMBL" id="KL662111">
    <property type="protein sequence ID" value="KFM25061.1"/>
    <property type="molecule type" value="Genomic_DNA"/>
</dbReference>
<keyword evidence="14 15" id="KW-0326">Glycosidase</keyword>
<dbReference type="Gene3D" id="1.50.10.10">
    <property type="match status" value="1"/>
</dbReference>
<evidence type="ECO:0000259" key="19">
    <source>
        <dbReference type="PROSITE" id="PS51194"/>
    </source>
</evidence>
<dbReference type="InterPro" id="IPR002464">
    <property type="entry name" value="DNA/RNA_helicase_DEAH_CS"/>
</dbReference>
<dbReference type="Pfam" id="PF00176">
    <property type="entry name" value="SNF2-rel_dom"/>
    <property type="match status" value="1"/>
</dbReference>
<reference evidence="20 21" key="1">
    <citation type="journal article" date="2014" name="BMC Genomics">
        <title>Oil accumulation mechanisms of the oleaginous microalga Chlorella protothecoides revealed through its genome, transcriptomes, and proteomes.</title>
        <authorList>
            <person name="Gao C."/>
            <person name="Wang Y."/>
            <person name="Shen Y."/>
            <person name="Yan D."/>
            <person name="He X."/>
            <person name="Dai J."/>
            <person name="Wu Q."/>
        </authorList>
    </citation>
    <scope>NUCLEOTIDE SEQUENCE [LARGE SCALE GENOMIC DNA]</scope>
    <source>
        <strain evidence="20 21">0710</strain>
    </source>
</reference>
<evidence type="ECO:0000313" key="20">
    <source>
        <dbReference type="EMBL" id="KFM25061.1"/>
    </source>
</evidence>
<dbReference type="InterPro" id="IPR027417">
    <property type="entry name" value="P-loop_NTPase"/>
</dbReference>
<dbReference type="GO" id="GO:0000381">
    <property type="term" value="P:regulation of alternative mRNA splicing, via spliceosome"/>
    <property type="evidence" value="ECO:0007669"/>
    <property type="project" value="InterPro"/>
</dbReference>
<dbReference type="GO" id="GO:0042393">
    <property type="term" value="F:histone binding"/>
    <property type="evidence" value="ECO:0007669"/>
    <property type="project" value="TreeGrafter"/>
</dbReference>
<dbReference type="SMART" id="SM00487">
    <property type="entry name" value="DEXDc"/>
    <property type="match status" value="1"/>
</dbReference>
<evidence type="ECO:0000256" key="10">
    <source>
        <dbReference type="ARBA" id="ARBA00023054"/>
    </source>
</evidence>
<dbReference type="InterPro" id="IPR049730">
    <property type="entry name" value="SNF2/RAD54-like_C"/>
</dbReference>
<evidence type="ECO:0000256" key="8">
    <source>
        <dbReference type="ARBA" id="ARBA00022840"/>
    </source>
</evidence>
<dbReference type="EC" id="3.2.1.4" evidence="15"/>
<feature type="active site" evidence="14">
    <location>
        <position position="1735"/>
    </location>
</feature>
<dbReference type="InterPro" id="IPR018612">
    <property type="entry name" value="NSRP1_N"/>
</dbReference>
<dbReference type="PANTHER" id="PTHR45623:SF11">
    <property type="entry name" value="KISMET, ISOFORM C"/>
    <property type="match status" value="1"/>
</dbReference>
<dbReference type="PROSITE" id="PS51194">
    <property type="entry name" value="HELICASE_CTER"/>
    <property type="match status" value="1"/>
</dbReference>
<dbReference type="eggNOG" id="KOG0384">
    <property type="taxonomic scope" value="Eukaryota"/>
</dbReference>